<dbReference type="PROSITE" id="PS00636">
    <property type="entry name" value="DNAJ_1"/>
    <property type="match status" value="1"/>
</dbReference>
<dbReference type="SUPFAM" id="SSF46565">
    <property type="entry name" value="Chaperone J-domain"/>
    <property type="match status" value="1"/>
</dbReference>
<dbReference type="Pfam" id="PF00226">
    <property type="entry name" value="DnaJ"/>
    <property type="match status" value="1"/>
</dbReference>
<dbReference type="PANTHER" id="PTHR44137">
    <property type="entry name" value="BNAC03G44070D PROTEIN"/>
    <property type="match status" value="1"/>
</dbReference>
<name>A0A9Q0FYG8_9ROSI</name>
<evidence type="ECO:0000313" key="3">
    <source>
        <dbReference type="EMBL" id="KAJ4839064.1"/>
    </source>
</evidence>
<dbReference type="InterPro" id="IPR036869">
    <property type="entry name" value="J_dom_sf"/>
</dbReference>
<evidence type="ECO:0000256" key="1">
    <source>
        <dbReference type="SAM" id="MobiDB-lite"/>
    </source>
</evidence>
<dbReference type="Proteomes" id="UP001141552">
    <property type="component" value="Unassembled WGS sequence"/>
</dbReference>
<dbReference type="Pfam" id="PF11926">
    <property type="entry name" value="DUF3444"/>
    <property type="match status" value="2"/>
</dbReference>
<feature type="domain" description="J" evidence="2">
    <location>
        <begin position="577"/>
        <end position="641"/>
    </location>
</feature>
<dbReference type="InterPro" id="IPR018253">
    <property type="entry name" value="DnaJ_domain_CS"/>
</dbReference>
<dbReference type="CDD" id="cd06257">
    <property type="entry name" value="DnaJ"/>
    <property type="match status" value="1"/>
</dbReference>
<accession>A0A9Q0FYG8</accession>
<reference evidence="3" key="1">
    <citation type="submission" date="2022-02" db="EMBL/GenBank/DDBJ databases">
        <authorList>
            <person name="Henning P.M."/>
            <person name="McCubbin A.G."/>
            <person name="Shore J.S."/>
        </authorList>
    </citation>
    <scope>NUCLEOTIDE SEQUENCE</scope>
    <source>
        <strain evidence="3">F60SS</strain>
        <tissue evidence="3">Leaves</tissue>
    </source>
</reference>
<protein>
    <recommendedName>
        <fullName evidence="2">J domain-containing protein</fullName>
    </recommendedName>
</protein>
<dbReference type="EMBL" id="JAKUCV010003406">
    <property type="protein sequence ID" value="KAJ4839064.1"/>
    <property type="molecule type" value="Genomic_DNA"/>
</dbReference>
<dbReference type="OrthoDB" id="66964at2759"/>
<feature type="region of interest" description="Disordered" evidence="1">
    <location>
        <begin position="1234"/>
        <end position="1257"/>
    </location>
</feature>
<dbReference type="InterPro" id="IPR001623">
    <property type="entry name" value="DnaJ_domain"/>
</dbReference>
<dbReference type="PROSITE" id="PS50076">
    <property type="entry name" value="DNAJ_2"/>
    <property type="match status" value="1"/>
</dbReference>
<evidence type="ECO:0000313" key="4">
    <source>
        <dbReference type="Proteomes" id="UP001141552"/>
    </source>
</evidence>
<keyword evidence="4" id="KW-1185">Reference proteome</keyword>
<dbReference type="AlphaFoldDB" id="A0A9Q0FYG8"/>
<dbReference type="Pfam" id="PF23551">
    <property type="entry name" value="Zn_ribbon_20"/>
    <property type="match status" value="2"/>
</dbReference>
<dbReference type="PANTHER" id="PTHR44137:SF51">
    <property type="entry name" value="MOLECULAR CHAPERONE HSP40_DNAJ FAMILY PROTEIN"/>
    <property type="match status" value="1"/>
</dbReference>
<sequence length="1257" mass="141309">MAGCLFRIAFVSLFETSAKMECNKEEALKAKSIAENKFKEKDIVGAKKFATKAQSLSEVPTSPTYDSKLSTFWTICNACQTQFEYLRVFLNHTLLCQNCHQPFFALSIPPPPLNAYGQPPTQTSYFPRQNSTCDANVQNSYPATSSATEFCRVGSSYATKGDVLQKKMCVDVHGFDSFGFSKGNLAAGSWYTAASYTCDGMRELSKLELSHMLLEKATKSICQKLQEFSSIAALSRTAGKDIRKKGKRMQKAAAKGMKTYATESPEVVKAKIRANYDKSSPASSYDDQDIKRDNPLFTIVLDPDFHDFDKDRCERSFCENQVWAAYDNDDSMPRYYAMIRKVISLKPFKVLISWLNPKVDPKLGPLNWIDSGFYQTTGDFRMEEPSVYGDLNSFSHKVKWDAGAGGAVGIYPRKGDVWALYRNWSPDWNEFTPDEVIHEYDLVEVLEDFIEKSGMPIAPLVKVPGFKTVFRRDSRATTVPVEQMLRFSHQVPSFLLTGPESHGAPEGCLELDPASLPLEQYTEAIAESKFGENDVHGAIRFALKAQSLYPALDGIQQFIQTLNVHLSAQKRVNGVVDWYSVLGVDPMCDDDTIRKHYRRLLLTLHPDKNKSVGADGAFRLLSEAWSLLSDRSKRVAYDQNRISKGIDIKVPNRKPHVPTTQNGFHNLSNYNNSSSRVLNSTMHPRRAPSPYISKLNTFWTICSACKTQFEYLRSYLNHNLLCQNCRQPFYASETPPPSMNGNCIPRMWPPCMQASNTTGHTRDEKLQTASLAPEAELLKRKREESLATAVGVDPFLRQTKAGLGSAAGSSGAGLVSELKGETLMKKRRGDGRMPIELLYQKCNFEAGRGNISGNPKFDGTRELSPLELRSMLVVKAKKDIFGKLKIWRSTASLSKCLEKEMENGEQGKQKAAVNDTESYEDRRPEFAHMKARAVSILSSPVNPPDDPNMKVIDSRSMSVPDPDFHDFDKDRSEKSFGDNQIWAAYDDDDGMPRYYALIHSVISLKPFKVRISWLNSKSNHEFGPLNWIGAGFYKTSGDFWIGKREVNNTINSFSHKVGKWTKGTRGAVHIYPAKGNVWALYRNWSPQWNALTPDDVIHKYDMVEILEDYSEERGVSVAPLVKVAGFKTVFCRNPDTSKMRIVPREEMFRFSHQVPSFVLTGEEGCNAPKGCWELDPASTPMELLQVLTESQLKEMEMAGNVKKKDLSGDVKNPTEEQLGKNYVMTKGKGVVEDATVKDAANERNTKGKETKEDKLLM</sequence>
<proteinExistence type="predicted"/>
<dbReference type="InterPro" id="IPR056988">
    <property type="entry name" value="Zn_ribbon_pln"/>
</dbReference>
<dbReference type="InterPro" id="IPR024593">
    <property type="entry name" value="DUF3444"/>
</dbReference>
<reference evidence="3" key="2">
    <citation type="journal article" date="2023" name="Plants (Basel)">
        <title>Annotation of the Turnera subulata (Passifloraceae) Draft Genome Reveals the S-Locus Evolved after the Divergence of Turneroideae from Passifloroideae in a Stepwise Manner.</title>
        <authorList>
            <person name="Henning P.M."/>
            <person name="Roalson E.H."/>
            <person name="Mir W."/>
            <person name="McCubbin A.G."/>
            <person name="Shore J.S."/>
        </authorList>
    </citation>
    <scope>NUCLEOTIDE SEQUENCE</scope>
    <source>
        <strain evidence="3">F60SS</strain>
    </source>
</reference>
<organism evidence="3 4">
    <name type="scientific">Turnera subulata</name>
    <dbReference type="NCBI Taxonomy" id="218843"/>
    <lineage>
        <taxon>Eukaryota</taxon>
        <taxon>Viridiplantae</taxon>
        <taxon>Streptophyta</taxon>
        <taxon>Embryophyta</taxon>
        <taxon>Tracheophyta</taxon>
        <taxon>Spermatophyta</taxon>
        <taxon>Magnoliopsida</taxon>
        <taxon>eudicotyledons</taxon>
        <taxon>Gunneridae</taxon>
        <taxon>Pentapetalae</taxon>
        <taxon>rosids</taxon>
        <taxon>fabids</taxon>
        <taxon>Malpighiales</taxon>
        <taxon>Passifloraceae</taxon>
        <taxon>Turnera</taxon>
    </lineage>
</organism>
<evidence type="ECO:0000259" key="2">
    <source>
        <dbReference type="PROSITE" id="PS50076"/>
    </source>
</evidence>
<dbReference type="SMART" id="SM00271">
    <property type="entry name" value="DnaJ"/>
    <property type="match status" value="1"/>
</dbReference>
<comment type="caution">
    <text evidence="3">The sequence shown here is derived from an EMBL/GenBank/DDBJ whole genome shotgun (WGS) entry which is preliminary data.</text>
</comment>
<dbReference type="PRINTS" id="PR00625">
    <property type="entry name" value="JDOMAIN"/>
</dbReference>
<dbReference type="Gene3D" id="1.10.287.110">
    <property type="entry name" value="DnaJ domain"/>
    <property type="match status" value="1"/>
</dbReference>
<gene>
    <name evidence="3" type="ORF">Tsubulata_040993</name>
</gene>